<dbReference type="InterPro" id="IPR032695">
    <property type="entry name" value="Integrin_dom_sf"/>
</dbReference>
<reference evidence="29" key="1">
    <citation type="submission" date="2025-08" db="UniProtKB">
        <authorList>
            <consortium name="Ensembl"/>
        </authorList>
    </citation>
    <scope>IDENTIFICATION</scope>
</reference>
<feature type="disulfide bond" evidence="24">
    <location>
        <begin position="184"/>
        <end position="191"/>
    </location>
</feature>
<evidence type="ECO:0000313" key="29">
    <source>
        <dbReference type="Ensembl" id="ENSCCRP00010098677.1"/>
    </source>
</evidence>
<keyword evidence="19 24" id="KW-1015">Disulfide bond</keyword>
<keyword evidence="11" id="KW-0106">Calcium</keyword>
<dbReference type="GO" id="GO:0045211">
    <property type="term" value="C:postsynaptic membrane"/>
    <property type="evidence" value="ECO:0007669"/>
    <property type="project" value="UniProtKB-SubCell"/>
</dbReference>
<feature type="disulfide bond" evidence="24">
    <location>
        <begin position="530"/>
        <end position="535"/>
    </location>
</feature>
<keyword evidence="21" id="KW-0628">Postsynaptic cell membrane</keyword>
<evidence type="ECO:0000256" key="8">
    <source>
        <dbReference type="ARBA" id="ARBA00022723"/>
    </source>
</evidence>
<evidence type="ECO:0000256" key="23">
    <source>
        <dbReference type="ARBA" id="ARBA00035006"/>
    </source>
</evidence>
<evidence type="ECO:0000256" key="1">
    <source>
        <dbReference type="ARBA" id="ARBA00004121"/>
    </source>
</evidence>
<dbReference type="GO" id="GO:0005925">
    <property type="term" value="C:focal adhesion"/>
    <property type="evidence" value="ECO:0007669"/>
    <property type="project" value="UniProtKB-ARBA"/>
</dbReference>
<dbReference type="InterPro" id="IPR015812">
    <property type="entry name" value="Integrin_bsu"/>
</dbReference>
<dbReference type="Gene3D" id="2.10.25.10">
    <property type="entry name" value="Laminin"/>
    <property type="match status" value="4"/>
</dbReference>
<dbReference type="PANTHER" id="PTHR10082:SF25">
    <property type="entry name" value="INTEGRIN BETA-3"/>
    <property type="match status" value="1"/>
</dbReference>
<feature type="disulfide bond" evidence="24">
    <location>
        <begin position="595"/>
        <end position="605"/>
    </location>
</feature>
<dbReference type="Pfam" id="PF18372">
    <property type="entry name" value="I-EGF_1"/>
    <property type="match status" value="1"/>
</dbReference>
<feature type="disulfide bond" evidence="24">
    <location>
        <begin position="455"/>
        <end position="467"/>
    </location>
</feature>
<proteinExistence type="inferred from homology"/>
<dbReference type="InterPro" id="IPR057073">
    <property type="entry name" value="EGF_integrin_2"/>
</dbReference>
<keyword evidence="22" id="KW-0966">Cell projection</keyword>
<dbReference type="InterPro" id="IPR013111">
    <property type="entry name" value="EGF_extracell"/>
</dbReference>
<evidence type="ECO:0000256" key="19">
    <source>
        <dbReference type="ARBA" id="ARBA00023157"/>
    </source>
</evidence>
<keyword evidence="4" id="KW-1003">Cell membrane</keyword>
<feature type="disulfide bond" evidence="24">
    <location>
        <begin position="551"/>
        <end position="582"/>
    </location>
</feature>
<evidence type="ECO:0000256" key="15">
    <source>
        <dbReference type="ARBA" id="ARBA00022989"/>
    </source>
</evidence>
<dbReference type="SUPFAM" id="SSF53300">
    <property type="entry name" value="vWA-like"/>
    <property type="match status" value="1"/>
</dbReference>
<dbReference type="Pfam" id="PF00362">
    <property type="entry name" value="Integrin_beta"/>
    <property type="match status" value="1"/>
</dbReference>
<evidence type="ECO:0000256" key="3">
    <source>
        <dbReference type="ARBA" id="ARBA00007449"/>
    </source>
</evidence>
<dbReference type="GO" id="GO:0008284">
    <property type="term" value="P:positive regulation of cell population proliferation"/>
    <property type="evidence" value="ECO:0007669"/>
    <property type="project" value="UniProtKB-ARBA"/>
</dbReference>
<keyword evidence="18 26" id="KW-0472">Membrane</keyword>
<evidence type="ECO:0000256" key="24">
    <source>
        <dbReference type="PIRSR" id="PIRSR002512-1"/>
    </source>
</evidence>
<keyword evidence="6" id="KW-0597">Phosphoprotein</keyword>
<dbReference type="PIRSF" id="PIRSF002512">
    <property type="entry name" value="Integrin_B"/>
    <property type="match status" value="1"/>
</dbReference>
<evidence type="ECO:0000256" key="20">
    <source>
        <dbReference type="ARBA" id="ARBA00023180"/>
    </source>
</evidence>
<dbReference type="SUPFAM" id="SSF103575">
    <property type="entry name" value="Plexin repeat"/>
    <property type="match status" value="1"/>
</dbReference>
<keyword evidence="13 25" id="KW-0130">Cell adhesion</keyword>
<evidence type="ECO:0000256" key="16">
    <source>
        <dbReference type="ARBA" id="ARBA00023018"/>
    </source>
</evidence>
<feature type="domain" description="Integrin beta subunit VWA" evidence="27">
    <location>
        <begin position="18"/>
        <end position="442"/>
    </location>
</feature>
<dbReference type="SMART" id="SM00187">
    <property type="entry name" value="INB"/>
    <property type="match status" value="1"/>
</dbReference>
<dbReference type="GO" id="GO:0031258">
    <property type="term" value="C:lamellipodium membrane"/>
    <property type="evidence" value="ECO:0007669"/>
    <property type="project" value="UniProtKB-SubCell"/>
</dbReference>
<keyword evidence="16" id="KW-0770">Synapse</keyword>
<dbReference type="InterPro" id="IPR040622">
    <property type="entry name" value="EGF_integrin_1"/>
</dbReference>
<protein>
    <recommendedName>
        <fullName evidence="25">Integrin beta</fullName>
    </recommendedName>
</protein>
<dbReference type="InterPro" id="IPR057243">
    <property type="entry name" value="Integrin_I-EGF_CS"/>
</dbReference>
<feature type="disulfide bond" evidence="24">
    <location>
        <begin position="464"/>
        <end position="502"/>
    </location>
</feature>
<feature type="disulfide bond" evidence="24">
    <location>
        <begin position="22"/>
        <end position="58"/>
    </location>
</feature>
<dbReference type="GO" id="GO:0005178">
    <property type="term" value="F:integrin binding"/>
    <property type="evidence" value="ECO:0007669"/>
    <property type="project" value="TreeGrafter"/>
</dbReference>
<dbReference type="GO" id="GO:0046872">
    <property type="term" value="F:metal ion binding"/>
    <property type="evidence" value="ECO:0007669"/>
    <property type="project" value="UniProtKB-KW"/>
</dbReference>
<evidence type="ECO:0000256" key="21">
    <source>
        <dbReference type="ARBA" id="ARBA00023257"/>
    </source>
</evidence>
<dbReference type="GO" id="GO:0033627">
    <property type="term" value="P:cell adhesion mediated by integrin"/>
    <property type="evidence" value="ECO:0007669"/>
    <property type="project" value="TreeGrafter"/>
</dbReference>
<dbReference type="Proteomes" id="UP000694427">
    <property type="component" value="Unplaced"/>
</dbReference>
<feature type="disulfide bond" evidence="24">
    <location>
        <begin position="508"/>
        <end position="513"/>
    </location>
</feature>
<comment type="subcellular location">
    <subcellularLocation>
        <location evidence="2">Cell junction</location>
    </subcellularLocation>
    <subcellularLocation>
        <location evidence="25">Cell membrane</location>
        <topology evidence="25">Single-pass type I membrane protein</topology>
    </subcellularLocation>
    <subcellularLocation>
        <location evidence="1">Cell projection</location>
        <location evidence="1">Lamellipodium membrane</location>
    </subcellularLocation>
    <subcellularLocation>
        <location evidence="23">Postsynaptic cell membrane</location>
        <topology evidence="23">Single-pass type I membrane protein</topology>
    </subcellularLocation>
</comment>
<dbReference type="SUPFAM" id="SSF69179">
    <property type="entry name" value="Integrin domains"/>
    <property type="match status" value="1"/>
</dbReference>
<keyword evidence="7 25" id="KW-0812">Transmembrane</keyword>
<evidence type="ECO:0000256" key="6">
    <source>
        <dbReference type="ARBA" id="ARBA00022553"/>
    </source>
</evidence>
<evidence type="ECO:0000256" key="14">
    <source>
        <dbReference type="ARBA" id="ARBA00022949"/>
    </source>
</evidence>
<feature type="disulfide bond" evidence="24">
    <location>
        <begin position="588"/>
        <end position="593"/>
    </location>
</feature>
<dbReference type="FunFam" id="3.30.1680.10:FF:000002">
    <property type="entry name" value="Integrin beta"/>
    <property type="match status" value="1"/>
</dbReference>
<dbReference type="Gene3D" id="1.20.5.100">
    <property type="entry name" value="Cytochrome c1, transmembrane anchor, C-terminal"/>
    <property type="match status" value="1"/>
</dbReference>
<dbReference type="GO" id="GO:0045124">
    <property type="term" value="P:regulation of bone resorption"/>
    <property type="evidence" value="ECO:0007669"/>
    <property type="project" value="UniProtKB-ARBA"/>
</dbReference>
<dbReference type="SMART" id="SM01241">
    <property type="entry name" value="Integrin_b_cyt"/>
    <property type="match status" value="1"/>
</dbReference>
<feature type="disulfide bond" evidence="24">
    <location>
        <begin position="32"/>
        <end position="47"/>
    </location>
</feature>
<evidence type="ECO:0000256" key="13">
    <source>
        <dbReference type="ARBA" id="ARBA00022889"/>
    </source>
</evidence>
<feature type="disulfide bond" evidence="24">
    <location>
        <begin position="510"/>
        <end position="543"/>
    </location>
</feature>
<accession>A0A8C1RA10</accession>
<evidence type="ECO:0000313" key="30">
    <source>
        <dbReference type="Proteomes" id="UP000694427"/>
    </source>
</evidence>
<keyword evidence="10" id="KW-0677">Repeat</keyword>
<feature type="disulfide bond" evidence="24">
    <location>
        <begin position="556"/>
        <end position="565"/>
    </location>
</feature>
<sequence>MMVLFLGSNICNSRGVRTCKGCLLMHPTCAWCSQEIFGKGGSSLSRCDLRDSLIQFGCGVKFIEFPVSNMRILEDVPLSDKAGGSDDITQIQPQKIHLTLRPGMLLLQNIICQAAGYPVDLYYLMDMTNTMKDDLQKLYALGKDLVSALRVVTSNLRMGFGAFVDKLLSPYMFIYPEEAIRNPCYKSPKPCPPQFSFRNVLSLTEQVEQFTEEVKKQKVSSNRDIPEGGFDAIMQAVVCKDKIGWRPDASHLLIFTSDDRSHLALDARLAGIVQPHDGECHINNINEYDKSTILDYPSLGMIADKLSENNINLIFAVTNNMVPLYRNYSELIPGSAVGTLSKDSGNVVQLILDAYAKIRSKVELELLGVPDELSLFINATCLDGEVIAGVQSCAGLKIGDMVSFSIEAKLHGCPKEKNRTFLVKPTGFKDTLQVTVDFVCECDCQQSSVPASPSCHHGNGTLECGMCLCDPGRLGSRCECSENEDKPTQQNSCSPDSAALVCSGRGDCVCGQCACRPVDFGKVWGPYCECDDFNCLRSKGQICSGNGECNCGTCQCSSGWSGESCNCSTRTVACMGSGGMLCSGRGHCQCGVCECTQPGAYGSTCEKCPTCPDTYQLKWKLNIQYELFFKNESLVMADLCSECPKGPDVLVVTLSVAGAILLLGLAALLVWKLLITIHDRHEFAKFEEEKARTKWEEANNPLYKGPTSTFQNVAYRGS</sequence>
<evidence type="ECO:0000256" key="7">
    <source>
        <dbReference type="ARBA" id="ARBA00022692"/>
    </source>
</evidence>
<dbReference type="Gene3D" id="3.30.1680.10">
    <property type="entry name" value="ligand-binding face of the semaphorins, domain 2"/>
    <property type="match status" value="1"/>
</dbReference>
<keyword evidence="8" id="KW-0479">Metal-binding</keyword>
<keyword evidence="12" id="KW-0460">Magnesium</keyword>
<dbReference type="FunFam" id="3.40.50.410:FF:000002">
    <property type="entry name" value="Integrin beta"/>
    <property type="match status" value="1"/>
</dbReference>
<feature type="disulfide bond" evidence="24">
    <location>
        <begin position="239"/>
        <end position="280"/>
    </location>
</feature>
<feature type="domain" description="Integrin beta subunit cytoplasmic" evidence="28">
    <location>
        <begin position="672"/>
        <end position="718"/>
    </location>
</feature>
<keyword evidence="30" id="KW-1185">Reference proteome</keyword>
<evidence type="ECO:0000256" key="18">
    <source>
        <dbReference type="ARBA" id="ARBA00023136"/>
    </source>
</evidence>
<evidence type="ECO:0000256" key="9">
    <source>
        <dbReference type="ARBA" id="ARBA00022729"/>
    </source>
</evidence>
<feature type="transmembrane region" description="Helical" evidence="26">
    <location>
        <begin position="649"/>
        <end position="671"/>
    </location>
</feature>
<dbReference type="GO" id="GO:0016477">
    <property type="term" value="P:cell migration"/>
    <property type="evidence" value="ECO:0007669"/>
    <property type="project" value="TreeGrafter"/>
</dbReference>
<evidence type="ECO:0000256" key="10">
    <source>
        <dbReference type="ARBA" id="ARBA00022737"/>
    </source>
</evidence>
<dbReference type="PANTHER" id="PTHR10082">
    <property type="entry name" value="INTEGRIN BETA SUBUNIT"/>
    <property type="match status" value="1"/>
</dbReference>
<dbReference type="GO" id="GO:0070527">
    <property type="term" value="P:platelet aggregation"/>
    <property type="evidence" value="ECO:0007669"/>
    <property type="project" value="TreeGrafter"/>
</dbReference>
<feature type="disulfide bond" evidence="24">
    <location>
        <begin position="480"/>
        <end position="493"/>
    </location>
</feature>
<evidence type="ECO:0000256" key="2">
    <source>
        <dbReference type="ARBA" id="ARBA00004282"/>
    </source>
</evidence>
<dbReference type="InterPro" id="IPR033760">
    <property type="entry name" value="Integrin_beta_N"/>
</dbReference>
<dbReference type="FunFam" id="2.10.25.10:FF:000075">
    <property type="entry name" value="Integrin beta"/>
    <property type="match status" value="1"/>
</dbReference>
<evidence type="ECO:0000256" key="12">
    <source>
        <dbReference type="ARBA" id="ARBA00022842"/>
    </source>
</evidence>
<evidence type="ECO:0000256" key="17">
    <source>
        <dbReference type="ARBA" id="ARBA00023037"/>
    </source>
</evidence>
<dbReference type="PROSITE" id="PS00243">
    <property type="entry name" value="I_EGF_1"/>
    <property type="match status" value="1"/>
</dbReference>
<dbReference type="GO" id="GO:0070051">
    <property type="term" value="F:fibrinogen binding"/>
    <property type="evidence" value="ECO:0007669"/>
    <property type="project" value="TreeGrafter"/>
</dbReference>
<feature type="disulfide bond" evidence="24">
    <location>
        <begin position="19"/>
        <end position="29"/>
    </location>
</feature>
<dbReference type="GO" id="GO:0030335">
    <property type="term" value="P:positive regulation of cell migration"/>
    <property type="evidence" value="ECO:0007669"/>
    <property type="project" value="UniProtKB-ARBA"/>
</dbReference>
<organism evidence="29 30">
    <name type="scientific">Cyprinus carpio</name>
    <name type="common">Common carp</name>
    <dbReference type="NCBI Taxonomy" id="7962"/>
    <lineage>
        <taxon>Eukaryota</taxon>
        <taxon>Metazoa</taxon>
        <taxon>Chordata</taxon>
        <taxon>Craniata</taxon>
        <taxon>Vertebrata</taxon>
        <taxon>Euteleostomi</taxon>
        <taxon>Actinopterygii</taxon>
        <taxon>Neopterygii</taxon>
        <taxon>Teleostei</taxon>
        <taxon>Ostariophysi</taxon>
        <taxon>Cypriniformes</taxon>
        <taxon>Cyprinidae</taxon>
        <taxon>Cyprininae</taxon>
        <taxon>Cyprinus</taxon>
    </lineage>
</organism>
<dbReference type="InterPro" id="IPR002369">
    <property type="entry name" value="Integrin_bsu_VWA"/>
</dbReference>
<dbReference type="GO" id="GO:0007160">
    <property type="term" value="P:cell-matrix adhesion"/>
    <property type="evidence" value="ECO:0007669"/>
    <property type="project" value="TreeGrafter"/>
</dbReference>
<dbReference type="GO" id="GO:0001968">
    <property type="term" value="F:fibronectin binding"/>
    <property type="evidence" value="ECO:0007669"/>
    <property type="project" value="TreeGrafter"/>
</dbReference>
<dbReference type="InterPro" id="IPR014836">
    <property type="entry name" value="Integrin_bsu_cyt_dom"/>
</dbReference>
<dbReference type="GO" id="GO:0008305">
    <property type="term" value="C:integrin complex"/>
    <property type="evidence" value="ECO:0007669"/>
    <property type="project" value="TreeGrafter"/>
</dbReference>
<dbReference type="Pfam" id="PF17205">
    <property type="entry name" value="PSI_integrin"/>
    <property type="match status" value="1"/>
</dbReference>
<feature type="disulfide bond" evidence="24">
    <location>
        <begin position="567"/>
        <end position="574"/>
    </location>
</feature>
<evidence type="ECO:0000256" key="4">
    <source>
        <dbReference type="ARBA" id="ARBA00022475"/>
    </source>
</evidence>
<name>A0A8C1RA10_CYPCA</name>
<feature type="disulfide bond" evidence="24">
    <location>
        <begin position="440"/>
        <end position="444"/>
    </location>
</feature>
<evidence type="ECO:0000256" key="26">
    <source>
        <dbReference type="SAM" id="Phobius"/>
    </source>
</evidence>
<keyword evidence="14" id="KW-0965">Cell junction</keyword>
<dbReference type="InterPro" id="IPR036465">
    <property type="entry name" value="vWFA_dom_sf"/>
</dbReference>
<feature type="disulfide bond" evidence="24">
    <location>
        <begin position="381"/>
        <end position="393"/>
    </location>
</feature>
<feature type="disulfide bond" evidence="24">
    <location>
        <begin position="515"/>
        <end position="528"/>
    </location>
</feature>
<dbReference type="Pfam" id="PF23105">
    <property type="entry name" value="EGF_integrin"/>
    <property type="match status" value="1"/>
</dbReference>
<dbReference type="Ensembl" id="ENSCCRT00010109455.1">
    <property type="protein sequence ID" value="ENSCCRP00010098677.1"/>
    <property type="gene ID" value="ENSCCRG00010042010.1"/>
</dbReference>
<evidence type="ECO:0000259" key="27">
    <source>
        <dbReference type="SMART" id="SM00187"/>
    </source>
</evidence>
<keyword evidence="9" id="KW-0732">Signal</keyword>
<dbReference type="AlphaFoldDB" id="A0A8C1RA10"/>
<comment type="similarity">
    <text evidence="3 25">Belongs to the integrin beta chain family.</text>
</comment>
<dbReference type="GO" id="GO:0009986">
    <property type="term" value="C:cell surface"/>
    <property type="evidence" value="ECO:0007669"/>
    <property type="project" value="TreeGrafter"/>
</dbReference>
<dbReference type="SUPFAM" id="SSF57196">
    <property type="entry name" value="EGF/Laminin"/>
    <property type="match status" value="2"/>
</dbReference>
<dbReference type="Gene3D" id="3.40.50.410">
    <property type="entry name" value="von Willebrand factor, type A domain"/>
    <property type="match status" value="1"/>
</dbReference>
<keyword evidence="17 25" id="KW-0401">Integrin</keyword>
<feature type="disulfide bond" evidence="24">
    <location>
        <begin position="549"/>
        <end position="554"/>
    </location>
</feature>
<evidence type="ECO:0000256" key="25">
    <source>
        <dbReference type="RuleBase" id="RU000633"/>
    </source>
</evidence>
<keyword evidence="5" id="KW-0245">EGF-like domain</keyword>
<dbReference type="PROSITE" id="PS52047">
    <property type="entry name" value="I_EGF_2"/>
    <property type="match status" value="2"/>
</dbReference>
<keyword evidence="20" id="KW-0325">Glycoprotein</keyword>
<dbReference type="GO" id="GO:0007229">
    <property type="term" value="P:integrin-mediated signaling pathway"/>
    <property type="evidence" value="ECO:0007669"/>
    <property type="project" value="UniProtKB-KW"/>
</dbReference>
<evidence type="ECO:0000259" key="28">
    <source>
        <dbReference type="SMART" id="SM01241"/>
    </source>
</evidence>
<gene>
    <name evidence="29" type="primary">LOC109054657</name>
</gene>
<feature type="disulfide bond" evidence="24">
    <location>
        <begin position="469"/>
        <end position="478"/>
    </location>
</feature>
<reference evidence="29" key="2">
    <citation type="submission" date="2025-09" db="UniProtKB">
        <authorList>
            <consortium name="Ensembl"/>
        </authorList>
    </citation>
    <scope>IDENTIFICATION</scope>
</reference>
<evidence type="ECO:0000256" key="5">
    <source>
        <dbReference type="ARBA" id="ARBA00022536"/>
    </source>
</evidence>
<dbReference type="Gene3D" id="2.60.40.1510">
    <property type="entry name" value="ntegrin, alpha v. Chain A, domain 3"/>
    <property type="match status" value="1"/>
</dbReference>
<keyword evidence="15 26" id="KW-1133">Transmembrane helix</keyword>
<dbReference type="Pfam" id="PF07974">
    <property type="entry name" value="EGF_2"/>
    <property type="match status" value="1"/>
</dbReference>
<dbReference type="Pfam" id="PF08725">
    <property type="entry name" value="Integrin_b_cyt"/>
    <property type="match status" value="1"/>
</dbReference>
<dbReference type="FunFam" id="2.10.25.10:FF:000036">
    <property type="entry name" value="Integrin beta"/>
    <property type="match status" value="1"/>
</dbReference>
<evidence type="ECO:0000256" key="22">
    <source>
        <dbReference type="ARBA" id="ARBA00023273"/>
    </source>
</evidence>
<dbReference type="FunFam" id="1.20.5.100:FF:000002">
    <property type="entry name" value="Integrin beta"/>
    <property type="match status" value="1"/>
</dbReference>
<evidence type="ECO:0000256" key="11">
    <source>
        <dbReference type="ARBA" id="ARBA00022837"/>
    </source>
</evidence>
<dbReference type="PRINTS" id="PR01186">
    <property type="entry name" value="INTEGRINB"/>
</dbReference>